<dbReference type="AlphaFoldDB" id="A0A8B7N5M8"/>
<organism evidence="3 4">
    <name type="scientific">Hyalella azteca</name>
    <name type="common">Amphipod</name>
    <dbReference type="NCBI Taxonomy" id="294128"/>
    <lineage>
        <taxon>Eukaryota</taxon>
        <taxon>Metazoa</taxon>
        <taxon>Ecdysozoa</taxon>
        <taxon>Arthropoda</taxon>
        <taxon>Crustacea</taxon>
        <taxon>Multicrustacea</taxon>
        <taxon>Malacostraca</taxon>
        <taxon>Eumalacostraca</taxon>
        <taxon>Peracarida</taxon>
        <taxon>Amphipoda</taxon>
        <taxon>Senticaudata</taxon>
        <taxon>Talitrida</taxon>
        <taxon>Talitroidea</taxon>
        <taxon>Hyalellidae</taxon>
        <taxon>Hyalella</taxon>
    </lineage>
</organism>
<sequence>MASSAGYINSQTWEAWYESWLVVYGNASMVLMVAFLISLAAAAAVYYLPVLQPCHDDLIDHNLLDKKYSVGGLAKKEMMDCSDCNDGSNNDESTGISADRIGEADSLKAEDDGFIFAGENVRRRTCNPQPELSSYDQHMEKEVKNEQLATIHRLMQAQREKFGDTSMDDLVNQMKLYAS</sequence>
<dbReference type="PANTHER" id="PTHR21845">
    <property type="entry name" value="TRANSMEMBRANE ANCHOR PROTEIN 1"/>
    <property type="match status" value="1"/>
</dbReference>
<gene>
    <name evidence="4 5" type="primary">LOC108666287</name>
</gene>
<feature type="domain" description="Matrix-remodeling-associated protein 7 helical" evidence="2">
    <location>
        <begin position="122"/>
        <end position="178"/>
    </location>
</feature>
<dbReference type="InterPro" id="IPR057534">
    <property type="entry name" value="MXRA7_helical"/>
</dbReference>
<dbReference type="RefSeq" id="XP_018008613.1">
    <property type="nucleotide sequence ID" value="XM_018153124.2"/>
</dbReference>
<evidence type="ECO:0000313" key="4">
    <source>
        <dbReference type="RefSeq" id="XP_018008613.1"/>
    </source>
</evidence>
<feature type="transmembrane region" description="Helical" evidence="1">
    <location>
        <begin position="20"/>
        <end position="48"/>
    </location>
</feature>
<evidence type="ECO:0000256" key="1">
    <source>
        <dbReference type="SAM" id="Phobius"/>
    </source>
</evidence>
<dbReference type="Proteomes" id="UP000694843">
    <property type="component" value="Unplaced"/>
</dbReference>
<evidence type="ECO:0000313" key="3">
    <source>
        <dbReference type="Proteomes" id="UP000694843"/>
    </source>
</evidence>
<keyword evidence="1" id="KW-0472">Membrane</keyword>
<keyword evidence="3" id="KW-1185">Reference proteome</keyword>
<evidence type="ECO:0000313" key="5">
    <source>
        <dbReference type="RefSeq" id="XP_047737246.1"/>
    </source>
</evidence>
<dbReference type="Pfam" id="PF25473">
    <property type="entry name" value="MXRA7_helical"/>
    <property type="match status" value="1"/>
</dbReference>
<dbReference type="OrthoDB" id="5983600at2759"/>
<dbReference type="PANTHER" id="PTHR21845:SF2">
    <property type="entry name" value="MATRIX-REMODELING-ASSOCIATED PROTEIN 7"/>
    <property type="match status" value="1"/>
</dbReference>
<dbReference type="InterPro" id="IPR026622">
    <property type="entry name" value="Mxra7"/>
</dbReference>
<dbReference type="RefSeq" id="XP_047737246.1">
    <property type="nucleotide sequence ID" value="XM_047881290.1"/>
</dbReference>
<dbReference type="GeneID" id="108666287"/>
<name>A0A8B7N5M8_HYAAZ</name>
<evidence type="ECO:0000259" key="2">
    <source>
        <dbReference type="Pfam" id="PF25473"/>
    </source>
</evidence>
<accession>A0A8B7N5M8</accession>
<dbReference type="KEGG" id="hazt:108666287"/>
<keyword evidence="1" id="KW-0812">Transmembrane</keyword>
<reference evidence="4 5" key="1">
    <citation type="submission" date="2025-04" db="UniProtKB">
        <authorList>
            <consortium name="RefSeq"/>
        </authorList>
    </citation>
    <scope>IDENTIFICATION</scope>
    <source>
        <tissue evidence="4 5">Whole organism</tissue>
    </source>
</reference>
<keyword evidence="1" id="KW-1133">Transmembrane helix</keyword>
<protein>
    <submittedName>
        <fullName evidence="4 5">Uncharacterized protein LOC108666287</fullName>
    </submittedName>
</protein>
<proteinExistence type="predicted"/>